<evidence type="ECO:0008006" key="4">
    <source>
        <dbReference type="Google" id="ProtNLM"/>
    </source>
</evidence>
<dbReference type="AlphaFoldDB" id="A0A444WF40"/>
<name>A0A444WF40_9FLAO</name>
<evidence type="ECO:0000313" key="2">
    <source>
        <dbReference type="EMBL" id="RYJ44468.1"/>
    </source>
</evidence>
<organism evidence="2 3">
    <name type="scientific">Flavobacterium beibuense</name>
    <dbReference type="NCBI Taxonomy" id="657326"/>
    <lineage>
        <taxon>Bacteria</taxon>
        <taxon>Pseudomonadati</taxon>
        <taxon>Bacteroidota</taxon>
        <taxon>Flavobacteriia</taxon>
        <taxon>Flavobacteriales</taxon>
        <taxon>Flavobacteriaceae</taxon>
        <taxon>Flavobacterium</taxon>
    </lineage>
</organism>
<dbReference type="PROSITE" id="PS51257">
    <property type="entry name" value="PROKAR_LIPOPROTEIN"/>
    <property type="match status" value="1"/>
</dbReference>
<proteinExistence type="predicted"/>
<gene>
    <name evidence="2" type="ORF">NU09_1078</name>
</gene>
<dbReference type="OrthoDB" id="9952723at2"/>
<dbReference type="Proteomes" id="UP000289775">
    <property type="component" value="Unassembled WGS sequence"/>
</dbReference>
<dbReference type="EMBL" id="JUIW01000003">
    <property type="protein sequence ID" value="RYJ44468.1"/>
    <property type="molecule type" value="Genomic_DNA"/>
</dbReference>
<protein>
    <recommendedName>
        <fullName evidence="4">Lipoprotein</fullName>
    </recommendedName>
</protein>
<feature type="signal peptide" evidence="1">
    <location>
        <begin position="1"/>
        <end position="20"/>
    </location>
</feature>
<reference evidence="2 3" key="1">
    <citation type="submission" date="2014-12" db="EMBL/GenBank/DDBJ databases">
        <title>Genome sequence of Flavobacterium beibuense RSKm HC5.</title>
        <authorList>
            <person name="Kim J.F."/>
            <person name="Song J.Y."/>
            <person name="Kwak M.-J."/>
            <person name="Lee S.-W."/>
        </authorList>
    </citation>
    <scope>NUCLEOTIDE SEQUENCE [LARGE SCALE GENOMIC DNA]</scope>
    <source>
        <strain evidence="2 3">RSKm HC5</strain>
    </source>
</reference>
<feature type="chain" id="PRO_5019383057" description="Lipoprotein" evidence="1">
    <location>
        <begin position="21"/>
        <end position="169"/>
    </location>
</feature>
<comment type="caution">
    <text evidence="2">The sequence shown here is derived from an EMBL/GenBank/DDBJ whole genome shotgun (WGS) entry which is preliminary data.</text>
</comment>
<keyword evidence="3" id="KW-1185">Reference proteome</keyword>
<accession>A0A444WF40</accession>
<sequence>MKWLVLFSVLMLTGCSSVQTLDFGGEGEMVIMLNDFNGKVKNRGHFKQSVQVNKFPGYWINLIFKDKEYNSQIDFYDPVKIWDMIDVFETSQLLSQKKIDNYEVNIWQVTSSHPAFKDYGGPFKYIFISRNEGDFAVTLDNYSAFKDNVSEDYLLEEFKKIDFKLNRKT</sequence>
<evidence type="ECO:0000256" key="1">
    <source>
        <dbReference type="SAM" id="SignalP"/>
    </source>
</evidence>
<evidence type="ECO:0000313" key="3">
    <source>
        <dbReference type="Proteomes" id="UP000289775"/>
    </source>
</evidence>
<dbReference type="RefSeq" id="WP_129750228.1">
    <property type="nucleotide sequence ID" value="NZ_JUIW01000003.1"/>
</dbReference>
<keyword evidence="1" id="KW-0732">Signal</keyword>